<dbReference type="PANTHER" id="PTHR37023:SF1">
    <property type="entry name" value="ISSOD25 TRANSPOSASE TNPA_ISSOD25"/>
    <property type="match status" value="1"/>
</dbReference>
<feature type="domain" description="Transposase IS801/IS1294" evidence="1">
    <location>
        <begin position="19"/>
        <end position="160"/>
    </location>
</feature>
<dbReference type="Proteomes" id="UP001139646">
    <property type="component" value="Unassembled WGS sequence"/>
</dbReference>
<dbReference type="InterPro" id="IPR007069">
    <property type="entry name" value="Transposase_32"/>
</dbReference>
<dbReference type="Pfam" id="PF04986">
    <property type="entry name" value="Y2_Tnp"/>
    <property type="match status" value="1"/>
</dbReference>
<dbReference type="PANTHER" id="PTHR37023">
    <property type="entry name" value="TRANSPOSASE"/>
    <property type="match status" value="1"/>
</dbReference>
<evidence type="ECO:0000313" key="2">
    <source>
        <dbReference type="EMBL" id="MCI2285294.1"/>
    </source>
</evidence>
<comment type="caution">
    <text evidence="2">The sequence shown here is derived from an EMBL/GenBank/DDBJ whole genome shotgun (WGS) entry which is preliminary data.</text>
</comment>
<evidence type="ECO:0000259" key="1">
    <source>
        <dbReference type="Pfam" id="PF04986"/>
    </source>
</evidence>
<accession>A0ABS9X523</accession>
<dbReference type="EMBL" id="JAKKSL010000004">
    <property type="protein sequence ID" value="MCI2285294.1"/>
    <property type="molecule type" value="Genomic_DNA"/>
</dbReference>
<proteinExistence type="predicted"/>
<reference evidence="2" key="1">
    <citation type="submission" date="2022-01" db="EMBL/GenBank/DDBJ databases">
        <title>Colwellia maritima, isolated from seawater.</title>
        <authorList>
            <person name="Kristyanto S."/>
            <person name="Jung J."/>
            <person name="Jeon C.O."/>
        </authorList>
    </citation>
    <scope>NUCLEOTIDE SEQUENCE</scope>
    <source>
        <strain evidence="2">MSW7</strain>
    </source>
</reference>
<keyword evidence="3" id="KW-1185">Reference proteome</keyword>
<gene>
    <name evidence="2" type="ORF">L3081_20305</name>
</gene>
<evidence type="ECO:0000313" key="3">
    <source>
        <dbReference type="Proteomes" id="UP001139646"/>
    </source>
</evidence>
<sequence>MCYTPIHDALHFTHILTWLFQRGGLDKTKKQWQPKTGKYLFKADNLAKVFRGKFIALLRDSGYYLPPKTPTAWVADCHHVGKGDSALTYLARYLYRGVINENNILSIHHDQVTFQYQDSQTKQYKTITEHATAFLWRVLQHVLPKGFRRARNYGFLHGNAKRTLKRLQLMLHVVLPPIAATPKQGVCCPQCKAYMTLYLMRRTQRVIIGYPI</sequence>
<name>A0ABS9X523_9GAMM</name>
<organism evidence="2 3">
    <name type="scientific">Colwellia maritima</name>
    <dbReference type="NCBI Taxonomy" id="2912588"/>
    <lineage>
        <taxon>Bacteria</taxon>
        <taxon>Pseudomonadati</taxon>
        <taxon>Pseudomonadota</taxon>
        <taxon>Gammaproteobacteria</taxon>
        <taxon>Alteromonadales</taxon>
        <taxon>Colwelliaceae</taxon>
        <taxon>Colwellia</taxon>
    </lineage>
</organism>
<protein>
    <submittedName>
        <fullName evidence="2">Transposase</fullName>
    </submittedName>
</protein>